<feature type="region of interest" description="Disordered" evidence="1">
    <location>
        <begin position="1"/>
        <end position="92"/>
    </location>
</feature>
<comment type="caution">
    <text evidence="2">The sequence shown here is derived from an EMBL/GenBank/DDBJ whole genome shotgun (WGS) entry which is preliminary data.</text>
</comment>
<sequence length="92" mass="10499">MHRPGGKVRRDGGVFNRLGSKGKSVSAHSKSRYQSYRLRRTEPVLKKRYHEGTSSRGTETFLESEASGVGNWNSRSKKQKLSIEDDVLSHHW</sequence>
<organism evidence="2">
    <name type="scientific">Tanacetum cinerariifolium</name>
    <name type="common">Dalmatian daisy</name>
    <name type="synonym">Chrysanthemum cinerariifolium</name>
    <dbReference type="NCBI Taxonomy" id="118510"/>
    <lineage>
        <taxon>Eukaryota</taxon>
        <taxon>Viridiplantae</taxon>
        <taxon>Streptophyta</taxon>
        <taxon>Embryophyta</taxon>
        <taxon>Tracheophyta</taxon>
        <taxon>Spermatophyta</taxon>
        <taxon>Magnoliopsida</taxon>
        <taxon>eudicotyledons</taxon>
        <taxon>Gunneridae</taxon>
        <taxon>Pentapetalae</taxon>
        <taxon>asterids</taxon>
        <taxon>campanulids</taxon>
        <taxon>Asterales</taxon>
        <taxon>Asteraceae</taxon>
        <taxon>Asteroideae</taxon>
        <taxon>Anthemideae</taxon>
        <taxon>Anthemidinae</taxon>
        <taxon>Tanacetum</taxon>
    </lineage>
</organism>
<accession>A0A699TKR4</accession>
<feature type="compositionally biased region" description="Basic and acidic residues" evidence="1">
    <location>
        <begin position="39"/>
        <end position="53"/>
    </location>
</feature>
<protein>
    <submittedName>
        <fullName evidence="2">Uncharacterized protein</fullName>
    </submittedName>
</protein>
<feature type="compositionally biased region" description="Basic and acidic residues" evidence="1">
    <location>
        <begin position="81"/>
        <end position="92"/>
    </location>
</feature>
<proteinExistence type="predicted"/>
<evidence type="ECO:0000256" key="1">
    <source>
        <dbReference type="SAM" id="MobiDB-lite"/>
    </source>
</evidence>
<feature type="non-terminal residue" evidence="2">
    <location>
        <position position="92"/>
    </location>
</feature>
<dbReference type="AlphaFoldDB" id="A0A699TKR4"/>
<name>A0A699TKR4_TANCI</name>
<gene>
    <name evidence="2" type="ORF">Tci_882359</name>
</gene>
<evidence type="ECO:0000313" key="2">
    <source>
        <dbReference type="EMBL" id="GFD10390.1"/>
    </source>
</evidence>
<reference evidence="2" key="1">
    <citation type="journal article" date="2019" name="Sci. Rep.">
        <title>Draft genome of Tanacetum cinerariifolium, the natural source of mosquito coil.</title>
        <authorList>
            <person name="Yamashiro T."/>
            <person name="Shiraishi A."/>
            <person name="Satake H."/>
            <person name="Nakayama K."/>
        </authorList>
    </citation>
    <scope>NUCLEOTIDE SEQUENCE</scope>
</reference>
<dbReference type="EMBL" id="BKCJ011251957">
    <property type="protein sequence ID" value="GFD10390.1"/>
    <property type="molecule type" value="Genomic_DNA"/>
</dbReference>